<name>A0A2W4TNM6_9CYAN</name>
<keyword evidence="2" id="KW-0347">Helicase</keyword>
<feature type="non-terminal residue" evidence="2">
    <location>
        <position position="224"/>
    </location>
</feature>
<dbReference type="EMBL" id="QBMC01000271">
    <property type="protein sequence ID" value="PZO08617.1"/>
    <property type="molecule type" value="Genomic_DNA"/>
</dbReference>
<dbReference type="GO" id="GO:0004386">
    <property type="term" value="F:helicase activity"/>
    <property type="evidence" value="ECO:0007669"/>
    <property type="project" value="UniProtKB-KW"/>
</dbReference>
<reference evidence="2 3" key="2">
    <citation type="submission" date="2018-06" db="EMBL/GenBank/DDBJ databases">
        <title>Metagenomic assembly of (sub)arctic Cyanobacteria and their associated microbiome from non-axenic cultures.</title>
        <authorList>
            <person name="Baurain D."/>
        </authorList>
    </citation>
    <scope>NUCLEOTIDE SEQUENCE [LARGE SCALE GENOMIC DNA]</scope>
    <source>
        <strain evidence="2">ULC129bin1</strain>
    </source>
</reference>
<evidence type="ECO:0000313" key="3">
    <source>
        <dbReference type="Proteomes" id="UP000249354"/>
    </source>
</evidence>
<comment type="caution">
    <text evidence="2">The sequence shown here is derived from an EMBL/GenBank/DDBJ whole genome shotgun (WGS) entry which is preliminary data.</text>
</comment>
<feature type="region of interest" description="Disordered" evidence="1">
    <location>
        <begin position="82"/>
        <end position="106"/>
    </location>
</feature>
<sequence length="224" mass="24799">MATLHGNWLPDIQRFFLWGETWRKAKAVSFPTLLAENPSDLSKLVAPQPYQLNQKELAEIFIKGEEIDLSWMQAIIVPKVAKTPKKPSGKEPNGKTSTRRSKQPSVWQSRVVVLPTKFDADGLLPSLSADAEVADELCPWQVSGAVLDAAIAPKFLSALPLGQSEASAFVGDDLRYWSHLTRWCLDLLARGKFVPVVSADRKGTIASCQLLLDSAVDQTRLRDF</sequence>
<reference evidence="3" key="1">
    <citation type="submission" date="2018-04" db="EMBL/GenBank/DDBJ databases">
        <authorList>
            <person name="Cornet L."/>
        </authorList>
    </citation>
    <scope>NUCLEOTIDE SEQUENCE [LARGE SCALE GENOMIC DNA]</scope>
</reference>
<evidence type="ECO:0000313" key="2">
    <source>
        <dbReference type="EMBL" id="PZO08617.1"/>
    </source>
</evidence>
<organism evidence="2 3">
    <name type="scientific">Leptolyngbya foveolarum</name>
    <dbReference type="NCBI Taxonomy" id="47253"/>
    <lineage>
        <taxon>Bacteria</taxon>
        <taxon>Bacillati</taxon>
        <taxon>Cyanobacteriota</taxon>
        <taxon>Cyanophyceae</taxon>
        <taxon>Leptolyngbyales</taxon>
        <taxon>Leptolyngbyaceae</taxon>
        <taxon>Leptolyngbya group</taxon>
        <taxon>Leptolyngbya</taxon>
    </lineage>
</organism>
<gene>
    <name evidence="2" type="ORF">DCF25_22110</name>
</gene>
<keyword evidence="2" id="KW-0547">Nucleotide-binding</keyword>
<dbReference type="Proteomes" id="UP000249354">
    <property type="component" value="Unassembled WGS sequence"/>
</dbReference>
<keyword evidence="2" id="KW-0067">ATP-binding</keyword>
<accession>A0A2W4TNM6</accession>
<evidence type="ECO:0000256" key="1">
    <source>
        <dbReference type="SAM" id="MobiDB-lite"/>
    </source>
</evidence>
<dbReference type="AlphaFoldDB" id="A0A2W4TNM6"/>
<proteinExistence type="predicted"/>
<keyword evidence="2" id="KW-0378">Hydrolase</keyword>
<protein>
    <submittedName>
        <fullName evidence="2">ATP-dependent helicase</fullName>
    </submittedName>
</protein>